<evidence type="ECO:0000313" key="2">
    <source>
        <dbReference type="Proteomes" id="UP000001025"/>
    </source>
</evidence>
<dbReference type="STRING" id="243090.RB9301"/>
<sequence>MECSRARGSNAGEIPSYQLAASRHCQLRTERGGCVLSLLAMKGLIMRVDRIRVPRITFKS</sequence>
<dbReference type="EMBL" id="BX294149">
    <property type="protein sequence ID" value="CAD76184.1"/>
    <property type="molecule type" value="Genomic_DNA"/>
</dbReference>
<accession>Q7ULT5</accession>
<dbReference type="EnsemblBacteria" id="CAD76184">
    <property type="protein sequence ID" value="CAD76184"/>
    <property type="gene ID" value="RB9301"/>
</dbReference>
<dbReference type="HOGENOM" id="CLU_2938691_0_0_0"/>
<reference evidence="1 2" key="1">
    <citation type="journal article" date="2003" name="Proc. Natl. Acad. Sci. U.S.A.">
        <title>Complete genome sequence of the marine planctomycete Pirellula sp. strain 1.</title>
        <authorList>
            <person name="Gloeckner F.O."/>
            <person name="Kube M."/>
            <person name="Bauer M."/>
            <person name="Teeling H."/>
            <person name="Lombardot T."/>
            <person name="Ludwig W."/>
            <person name="Gade D."/>
            <person name="Beck A."/>
            <person name="Borzym K."/>
            <person name="Heitmann K."/>
            <person name="Rabus R."/>
            <person name="Schlesner H."/>
            <person name="Amann R."/>
            <person name="Reinhardt R."/>
        </authorList>
    </citation>
    <scope>NUCLEOTIDE SEQUENCE [LARGE SCALE GENOMIC DNA]</scope>
    <source>
        <strain evidence="2">DSM 10527 / NCIMB 13988 / SH1</strain>
    </source>
</reference>
<organism evidence="1 2">
    <name type="scientific">Rhodopirellula baltica (strain DSM 10527 / NCIMB 13988 / SH1)</name>
    <dbReference type="NCBI Taxonomy" id="243090"/>
    <lineage>
        <taxon>Bacteria</taxon>
        <taxon>Pseudomonadati</taxon>
        <taxon>Planctomycetota</taxon>
        <taxon>Planctomycetia</taxon>
        <taxon>Pirellulales</taxon>
        <taxon>Pirellulaceae</taxon>
        <taxon>Rhodopirellula</taxon>
    </lineage>
</organism>
<dbReference type="AlphaFoldDB" id="Q7ULT5"/>
<evidence type="ECO:0000313" key="1">
    <source>
        <dbReference type="EMBL" id="CAD76184.1"/>
    </source>
</evidence>
<dbReference type="KEGG" id="rba:RB9301"/>
<gene>
    <name evidence="1" type="ordered locus">RB9301</name>
</gene>
<protein>
    <submittedName>
        <fullName evidence="1">Uncharacterized protein</fullName>
    </submittedName>
</protein>
<name>Q7ULT5_RHOBA</name>
<dbReference type="Proteomes" id="UP000001025">
    <property type="component" value="Chromosome"/>
</dbReference>
<proteinExistence type="predicted"/>
<keyword evidence="2" id="KW-1185">Reference proteome</keyword>
<dbReference type="InParanoid" id="Q7ULT5"/>